<dbReference type="SUPFAM" id="SSF53383">
    <property type="entry name" value="PLP-dependent transferases"/>
    <property type="match status" value="1"/>
</dbReference>
<organism evidence="5 6">
    <name type="scientific">Pedobacter panaciterrae</name>
    <dbReference type="NCBI Taxonomy" id="363849"/>
    <lineage>
        <taxon>Bacteria</taxon>
        <taxon>Pseudomonadati</taxon>
        <taxon>Bacteroidota</taxon>
        <taxon>Sphingobacteriia</taxon>
        <taxon>Sphingobacteriales</taxon>
        <taxon>Sphingobacteriaceae</taxon>
        <taxon>Pedobacter</taxon>
    </lineage>
</organism>
<evidence type="ECO:0000256" key="3">
    <source>
        <dbReference type="ARBA" id="ARBA00022898"/>
    </source>
</evidence>
<evidence type="ECO:0000313" key="5">
    <source>
        <dbReference type="EMBL" id="MEJ2905954.1"/>
    </source>
</evidence>
<comment type="pathway">
    <text evidence="4">Amino-acid biosynthesis.</text>
</comment>
<dbReference type="PANTHER" id="PTHR43247">
    <property type="entry name" value="PHOSPHOSERINE AMINOTRANSFERASE"/>
    <property type="match status" value="1"/>
</dbReference>
<evidence type="ECO:0000256" key="4">
    <source>
        <dbReference type="ARBA" id="ARBA00029440"/>
    </source>
</evidence>
<protein>
    <submittedName>
        <fullName evidence="5">Uncharacterized protein</fullName>
    </submittedName>
</protein>
<keyword evidence="2" id="KW-0808">Transferase</keyword>
<dbReference type="EMBL" id="JBBEUB010000019">
    <property type="protein sequence ID" value="MEJ2905954.1"/>
    <property type="molecule type" value="Genomic_DNA"/>
</dbReference>
<dbReference type="Gene3D" id="3.40.640.10">
    <property type="entry name" value="Type I PLP-dependent aspartate aminotransferase-like (Major domain)"/>
    <property type="match status" value="1"/>
</dbReference>
<evidence type="ECO:0000256" key="2">
    <source>
        <dbReference type="ARBA" id="ARBA00022679"/>
    </source>
</evidence>
<evidence type="ECO:0000313" key="6">
    <source>
        <dbReference type="Proteomes" id="UP001378956"/>
    </source>
</evidence>
<keyword evidence="3" id="KW-0663">Pyridoxal phosphate</keyword>
<evidence type="ECO:0000256" key="1">
    <source>
        <dbReference type="ARBA" id="ARBA00001933"/>
    </source>
</evidence>
<dbReference type="InterPro" id="IPR015421">
    <property type="entry name" value="PyrdxlP-dep_Trfase_major"/>
</dbReference>
<dbReference type="RefSeq" id="WP_337718265.1">
    <property type="nucleotide sequence ID" value="NZ_CBFGNQ010000038.1"/>
</dbReference>
<dbReference type="PANTHER" id="PTHR43247:SF1">
    <property type="entry name" value="PHOSPHOSERINE AMINOTRANSFERASE"/>
    <property type="match status" value="1"/>
</dbReference>
<dbReference type="Proteomes" id="UP001378956">
    <property type="component" value="Unassembled WGS sequence"/>
</dbReference>
<accession>A0ABU8NUM0</accession>
<dbReference type="InterPro" id="IPR015424">
    <property type="entry name" value="PyrdxlP-dep_Trfase"/>
</dbReference>
<dbReference type="InterPro" id="IPR022278">
    <property type="entry name" value="Pser_aminoTfrase"/>
</dbReference>
<sequence length="77" mass="8621">MTYIPYDYHIPAGSAYFYCTSNNSIEGTEIFAFPETEVPMVCDMSSDIFSREINVADFDLIYAGAQHGTGWFNIGNC</sequence>
<reference evidence="5 6" key="1">
    <citation type="submission" date="2024-03" db="EMBL/GenBank/DDBJ databases">
        <title>Sequence of Lycoming College Course Isolates.</title>
        <authorList>
            <person name="Plotts O."/>
            <person name="Newman J."/>
        </authorList>
    </citation>
    <scope>NUCLEOTIDE SEQUENCE [LARGE SCALE GENOMIC DNA]</scope>
    <source>
        <strain evidence="5 6">CJB-3</strain>
    </source>
</reference>
<name>A0ABU8NUM0_9SPHI</name>
<keyword evidence="6" id="KW-1185">Reference proteome</keyword>
<comment type="cofactor">
    <cofactor evidence="1">
        <name>pyridoxal 5'-phosphate</name>
        <dbReference type="ChEBI" id="CHEBI:597326"/>
    </cofactor>
</comment>
<gene>
    <name evidence="5" type="ORF">WAE58_26145</name>
</gene>
<comment type="caution">
    <text evidence="5">The sequence shown here is derived from an EMBL/GenBank/DDBJ whole genome shotgun (WGS) entry which is preliminary data.</text>
</comment>
<proteinExistence type="predicted"/>